<dbReference type="Proteomes" id="UP000710440">
    <property type="component" value="Unassembled WGS sequence"/>
</dbReference>
<organism evidence="4 5">
    <name type="scientific">Aspergillus viridinutans</name>
    <dbReference type="NCBI Taxonomy" id="75553"/>
    <lineage>
        <taxon>Eukaryota</taxon>
        <taxon>Fungi</taxon>
        <taxon>Dikarya</taxon>
        <taxon>Ascomycota</taxon>
        <taxon>Pezizomycotina</taxon>
        <taxon>Eurotiomycetes</taxon>
        <taxon>Eurotiomycetidae</taxon>
        <taxon>Eurotiales</taxon>
        <taxon>Aspergillaceae</taxon>
        <taxon>Aspergillus</taxon>
        <taxon>Aspergillus subgen. Fumigati</taxon>
    </lineage>
</organism>
<proteinExistence type="predicted"/>
<evidence type="ECO:0000256" key="2">
    <source>
        <dbReference type="ARBA" id="ARBA00022840"/>
    </source>
</evidence>
<dbReference type="EMBL" id="BOPL01000001">
    <property type="protein sequence ID" value="GIJ98236.1"/>
    <property type="molecule type" value="Genomic_DNA"/>
</dbReference>
<dbReference type="OrthoDB" id="4185654at2759"/>
<feature type="non-terminal residue" evidence="4">
    <location>
        <position position="1"/>
    </location>
</feature>
<dbReference type="InterPro" id="IPR057495">
    <property type="entry name" value="AAA_lid_BCS1"/>
</dbReference>
<protein>
    <recommendedName>
        <fullName evidence="3">Mitochondrial chaperone BCS1-like ATPase lid domain-containing protein</fullName>
    </recommendedName>
</protein>
<gene>
    <name evidence="4" type="ORF">Aspvir_000351</name>
</gene>
<evidence type="ECO:0000259" key="3">
    <source>
        <dbReference type="Pfam" id="PF25426"/>
    </source>
</evidence>
<evidence type="ECO:0000256" key="1">
    <source>
        <dbReference type="ARBA" id="ARBA00022741"/>
    </source>
</evidence>
<comment type="caution">
    <text evidence="4">The sequence shown here is derived from an EMBL/GenBank/DDBJ whole genome shotgun (WGS) entry which is preliminary data.</text>
</comment>
<dbReference type="AlphaFoldDB" id="A0A9P3BM74"/>
<feature type="domain" description="Mitochondrial chaperone BCS1-like ATPase lid" evidence="3">
    <location>
        <begin position="75"/>
        <end position="118"/>
    </location>
</feature>
<name>A0A9P3BM74_ASPVI</name>
<sequence>LDPALLRPGRVDMTIAFGYAGRDAMRELFSAIYSILEGDARGSRMKSVKKASGQGEKQHVEATLTQRKRQCLSKEKIEELASEFASRIPEGEFTAAEIQGHLLNYKNEPEAAINAVEEWVRSVRAKRKEKEQSK</sequence>
<keyword evidence="1" id="KW-0547">Nucleotide-binding</keyword>
<evidence type="ECO:0000313" key="5">
    <source>
        <dbReference type="Proteomes" id="UP000710440"/>
    </source>
</evidence>
<dbReference type="GeneID" id="66928333"/>
<accession>A0A9P3BM74</accession>
<evidence type="ECO:0000313" key="4">
    <source>
        <dbReference type="EMBL" id="GIJ98236.1"/>
    </source>
</evidence>
<dbReference type="RefSeq" id="XP_043121423.1">
    <property type="nucleotide sequence ID" value="XM_043265488.1"/>
</dbReference>
<keyword evidence="5" id="KW-1185">Reference proteome</keyword>
<dbReference type="GO" id="GO:0005524">
    <property type="term" value="F:ATP binding"/>
    <property type="evidence" value="ECO:0007669"/>
    <property type="project" value="UniProtKB-KW"/>
</dbReference>
<dbReference type="Pfam" id="PF25426">
    <property type="entry name" value="AAA_lid_BCS1"/>
    <property type="match status" value="1"/>
</dbReference>
<reference evidence="4 5" key="1">
    <citation type="submission" date="2021-02" db="EMBL/GenBank/DDBJ databases">
        <title>Pan-genome distribution and transcriptional activeness of fungal secondary metabolism genes in Aspergillus section Fumigati.</title>
        <authorList>
            <person name="Takahashi H."/>
            <person name="Umemura M."/>
            <person name="Ninomiya A."/>
            <person name="Kusuya Y."/>
            <person name="Urayama S."/>
            <person name="Shimizu M."/>
            <person name="Watanabe A."/>
            <person name="Kamei K."/>
            <person name="Yaguchi T."/>
            <person name="Hagiwara D."/>
        </authorList>
    </citation>
    <scope>NUCLEOTIDE SEQUENCE [LARGE SCALE GENOMIC DNA]</scope>
    <source>
        <strain evidence="4 5">IFM 47045</strain>
    </source>
</reference>
<keyword evidence="2" id="KW-0067">ATP-binding</keyword>